<organism evidence="4 5">
    <name type="scientific">Puccinia coronata f. sp. avenae</name>
    <dbReference type="NCBI Taxonomy" id="200324"/>
    <lineage>
        <taxon>Eukaryota</taxon>
        <taxon>Fungi</taxon>
        <taxon>Dikarya</taxon>
        <taxon>Basidiomycota</taxon>
        <taxon>Pucciniomycotina</taxon>
        <taxon>Pucciniomycetes</taxon>
        <taxon>Pucciniales</taxon>
        <taxon>Pucciniaceae</taxon>
        <taxon>Puccinia</taxon>
    </lineage>
</organism>
<name>A0A2N5V9Y0_9BASI</name>
<dbReference type="AlphaFoldDB" id="A0A2N5V9Y0"/>
<evidence type="ECO:0000313" key="2">
    <source>
        <dbReference type="EMBL" id="PLW05455.1"/>
    </source>
</evidence>
<comment type="caution">
    <text evidence="4">The sequence shown here is derived from an EMBL/GenBank/DDBJ whole genome shotgun (WGS) entry which is preliminary data.</text>
</comment>
<reference evidence="5 6" key="1">
    <citation type="submission" date="2017-11" db="EMBL/GenBank/DDBJ databases">
        <title>De novo assembly and phasing of dikaryotic genomes from two isolates of Puccinia coronata f. sp. avenae, the causal agent of oat crown rust.</title>
        <authorList>
            <person name="Miller M.E."/>
            <person name="Zhang Y."/>
            <person name="Omidvar V."/>
            <person name="Sperschneider J."/>
            <person name="Schwessinger B."/>
            <person name="Raley C."/>
            <person name="Palmer J.M."/>
            <person name="Garnica D."/>
            <person name="Upadhyaya N."/>
            <person name="Rathjen J."/>
            <person name="Taylor J.M."/>
            <person name="Park R.F."/>
            <person name="Dodds P.N."/>
            <person name="Hirsch C.D."/>
            <person name="Kianian S.F."/>
            <person name="Figueroa M."/>
        </authorList>
    </citation>
    <scope>NUCLEOTIDE SEQUENCE [LARGE SCALE GENOMIC DNA]</scope>
    <source>
        <strain evidence="4">12NC29</strain>
        <strain evidence="3">12SD80</strain>
    </source>
</reference>
<dbReference type="EMBL" id="PGCJ01000116">
    <property type="protein sequence ID" value="PLW46774.1"/>
    <property type="molecule type" value="Genomic_DNA"/>
</dbReference>
<feature type="compositionally biased region" description="Polar residues" evidence="1">
    <location>
        <begin position="24"/>
        <end position="33"/>
    </location>
</feature>
<keyword evidence="5" id="KW-1185">Reference proteome</keyword>
<accession>A0A2N5V9Y0</accession>
<dbReference type="Proteomes" id="UP000235392">
    <property type="component" value="Unassembled WGS sequence"/>
</dbReference>
<dbReference type="EMBL" id="PGCJ01001435">
    <property type="protein sequence ID" value="PLW05455.1"/>
    <property type="molecule type" value="Genomic_DNA"/>
</dbReference>
<evidence type="ECO:0000313" key="5">
    <source>
        <dbReference type="Proteomes" id="UP000235388"/>
    </source>
</evidence>
<dbReference type="EMBL" id="PGCI01000387">
    <property type="protein sequence ID" value="PLW27893.1"/>
    <property type="molecule type" value="Genomic_DNA"/>
</dbReference>
<gene>
    <name evidence="4" type="ORF">PCANC_09603</name>
    <name evidence="2" type="ORF">PCANC_28273</name>
    <name evidence="3" type="ORF">PCASD_22238</name>
</gene>
<evidence type="ECO:0000313" key="3">
    <source>
        <dbReference type="EMBL" id="PLW27893.1"/>
    </source>
</evidence>
<feature type="region of interest" description="Disordered" evidence="1">
    <location>
        <begin position="69"/>
        <end position="92"/>
    </location>
</feature>
<protein>
    <submittedName>
        <fullName evidence="4">Uncharacterized protein</fullName>
    </submittedName>
</protein>
<sequence>MMNDNPKLRAGRLEARTVDDSSRSYDQPTNAETIHPFNLNSRISVNTKEEPVRSASKTNISLASRISLFPEKKESPLSSGTIKPTCVAKNQR</sequence>
<dbReference type="Proteomes" id="UP000235388">
    <property type="component" value="Unassembled WGS sequence"/>
</dbReference>
<feature type="compositionally biased region" description="Polar residues" evidence="1">
    <location>
        <begin position="76"/>
        <end position="92"/>
    </location>
</feature>
<feature type="compositionally biased region" description="Basic and acidic residues" evidence="1">
    <location>
        <begin position="11"/>
        <end position="23"/>
    </location>
</feature>
<proteinExistence type="predicted"/>
<evidence type="ECO:0000313" key="6">
    <source>
        <dbReference type="Proteomes" id="UP000235392"/>
    </source>
</evidence>
<feature type="region of interest" description="Disordered" evidence="1">
    <location>
        <begin position="1"/>
        <end position="33"/>
    </location>
</feature>
<evidence type="ECO:0000313" key="4">
    <source>
        <dbReference type="EMBL" id="PLW46774.1"/>
    </source>
</evidence>
<evidence type="ECO:0000256" key="1">
    <source>
        <dbReference type="SAM" id="MobiDB-lite"/>
    </source>
</evidence>